<evidence type="ECO:0000313" key="4">
    <source>
        <dbReference type="Proteomes" id="UP000683507"/>
    </source>
</evidence>
<gene>
    <name evidence="3" type="ORF">CRYO30217_00324</name>
</gene>
<dbReference type="PANTHER" id="PTHR34220">
    <property type="entry name" value="SENSOR HISTIDINE KINASE YPDA"/>
    <property type="match status" value="1"/>
</dbReference>
<reference evidence="3" key="1">
    <citation type="submission" date="2021-04" db="EMBL/GenBank/DDBJ databases">
        <authorList>
            <person name="Rodrigo-Torres L."/>
            <person name="Arahal R. D."/>
            <person name="Lucena T."/>
        </authorList>
    </citation>
    <scope>NUCLEOTIDE SEQUENCE</scope>
    <source>
        <strain evidence="3">AS29M-1</strain>
    </source>
</reference>
<feature type="domain" description="Signal transduction histidine kinase internal region" evidence="2">
    <location>
        <begin position="734"/>
        <end position="812"/>
    </location>
</feature>
<dbReference type="SUPFAM" id="SSF63829">
    <property type="entry name" value="Calcium-dependent phosphotriesterase"/>
    <property type="match status" value="1"/>
</dbReference>
<dbReference type="InterPro" id="IPR013783">
    <property type="entry name" value="Ig-like_fold"/>
</dbReference>
<dbReference type="Gene3D" id="2.130.10.10">
    <property type="entry name" value="YVTN repeat-like/Quinoprotein amine dehydrogenase"/>
    <property type="match status" value="2"/>
</dbReference>
<dbReference type="Proteomes" id="UP000683507">
    <property type="component" value="Chromosome"/>
</dbReference>
<dbReference type="Gene3D" id="2.60.40.10">
    <property type="entry name" value="Immunoglobulins"/>
    <property type="match status" value="1"/>
</dbReference>
<evidence type="ECO:0000256" key="1">
    <source>
        <dbReference type="SAM" id="Phobius"/>
    </source>
</evidence>
<dbReference type="Pfam" id="PF06580">
    <property type="entry name" value="His_kinase"/>
    <property type="match status" value="1"/>
</dbReference>
<dbReference type="AlphaFoldDB" id="A0A916NF90"/>
<name>A0A916NF90_9FLAO</name>
<keyword evidence="1" id="KW-0472">Membrane</keyword>
<feature type="transmembrane region" description="Helical" evidence="1">
    <location>
        <begin position="695"/>
        <end position="717"/>
    </location>
</feature>
<keyword evidence="1" id="KW-0812">Transmembrane</keyword>
<dbReference type="Pfam" id="PF07494">
    <property type="entry name" value="Reg_prop"/>
    <property type="match status" value="1"/>
</dbReference>
<dbReference type="RefSeq" id="WP_258540563.1">
    <property type="nucleotide sequence ID" value="NZ_OU015584.1"/>
</dbReference>
<evidence type="ECO:0000313" key="3">
    <source>
        <dbReference type="EMBL" id="CAG5077225.1"/>
    </source>
</evidence>
<protein>
    <recommendedName>
        <fullName evidence="2">Signal transduction histidine kinase internal region domain-containing protein</fullName>
    </recommendedName>
</protein>
<organism evidence="3 4">
    <name type="scientific">Parvicella tangerina</name>
    <dbReference type="NCBI Taxonomy" id="2829795"/>
    <lineage>
        <taxon>Bacteria</taxon>
        <taxon>Pseudomonadati</taxon>
        <taxon>Bacteroidota</taxon>
        <taxon>Flavobacteriia</taxon>
        <taxon>Flavobacteriales</taxon>
        <taxon>Parvicellaceae</taxon>
        <taxon>Parvicella</taxon>
    </lineage>
</organism>
<dbReference type="GO" id="GO:0016020">
    <property type="term" value="C:membrane"/>
    <property type="evidence" value="ECO:0007669"/>
    <property type="project" value="InterPro"/>
</dbReference>
<dbReference type="GO" id="GO:0000155">
    <property type="term" value="F:phosphorelay sensor kinase activity"/>
    <property type="evidence" value="ECO:0007669"/>
    <property type="project" value="InterPro"/>
</dbReference>
<dbReference type="KEGG" id="ptan:CRYO30217_00324"/>
<dbReference type="EMBL" id="OU015584">
    <property type="protein sequence ID" value="CAG5077225.1"/>
    <property type="molecule type" value="Genomic_DNA"/>
</dbReference>
<evidence type="ECO:0000259" key="2">
    <source>
        <dbReference type="Pfam" id="PF06580"/>
    </source>
</evidence>
<keyword evidence="1" id="KW-1133">Transmembrane helix</keyword>
<dbReference type="SUPFAM" id="SSF55874">
    <property type="entry name" value="ATPase domain of HSP90 chaperone/DNA topoisomerase II/histidine kinase"/>
    <property type="match status" value="1"/>
</dbReference>
<dbReference type="SUPFAM" id="SSF101898">
    <property type="entry name" value="NHL repeat"/>
    <property type="match status" value="1"/>
</dbReference>
<dbReference type="InterPro" id="IPR011110">
    <property type="entry name" value="Reg_prop"/>
</dbReference>
<keyword evidence="4" id="KW-1185">Reference proteome</keyword>
<dbReference type="PANTHER" id="PTHR34220:SF7">
    <property type="entry name" value="SENSOR HISTIDINE KINASE YPDA"/>
    <property type="match status" value="1"/>
</dbReference>
<dbReference type="InterPro" id="IPR010559">
    <property type="entry name" value="Sig_transdc_His_kin_internal"/>
</dbReference>
<accession>A0A916NF90</accession>
<dbReference type="InterPro" id="IPR050640">
    <property type="entry name" value="Bact_2-comp_sensor_kinase"/>
</dbReference>
<dbReference type="Gene3D" id="3.30.565.10">
    <property type="entry name" value="Histidine kinase-like ATPase, C-terminal domain"/>
    <property type="match status" value="1"/>
</dbReference>
<sequence>MLITILVFNLYICSAYGQDIDRTPYLHWDSESGLPSNEVYHIIESRKGEIWIATDNGVAKYNGRKFTFFQKKEGLTDNVVFKLFEDEKGVIWCTTYNSEICKILPNDSIVSYQYNDTIDKYIPKEFSSNLLIISLVVSNDSLFIGYNKKGEIVITPEGNYQLSDQTSQEYRVKKIGKYSTQYSNPQSVDTVFLDNHLIIKSKLKKLVEKNIEYGYSCRLNNGKLVGTYANAAFIEKDSNLIDTLFFPEAIIYVASIDNLLWFGVSNNGAYAYNLEKNSWVCQYHLFQNRSISSVIMDKNRGFWFSTHENGIYYLPDLSYQSKVICGNSHNIYDVRALNDLIFIISSKQQVEAYDKNDLSLKQLIDKPFSGTRLCQFDDGYTQKKLSVHTGDSLLLKFDGSSSKMSHLSEKELIFREYVSENKSISVTTYEKITLENHLTGTTSSINGKFGTSKVFVFDNLVFTTNSVGCGLYKISEDSITFLGRFLSNEQVEHIKHYSFGIYCSSKSGTIYKYIPESNRFEPFLNTNNTNLSDFEIVKDQIWLATKDGLLKVKDSKITKFWEEPVKSVFASDTGVLFVTQKELVKFKDYERIDNSSVFIRSYSVNGLKKNKTSFSYSENNFEFNIGIRNPIPEKKYEIHAVLIGEDTIITLLDGTKISYPQLSPGTYQFYLKNLSNGSESEVLEFRIYPPIFERWWFLSIVIGVLLIIVLLIMRSIYRRREKKHFMQKQLTELQSKALRAQMNPHFIFNTMNVIQSLISSKRLDDSSDVLVKLSKLIRNALNYSRQEIINLEDEILFCQNYFNLENLRIENRMQLNVNLSPTINPKKIGIPPLTIQPILENAIVHGLIPKQGDGMIDIDIKDENDTVIIVVSDTGVGFTPSTREKGHQSYGIDLIAQRITLLDKRNSILIKKNEHETGTVVKITLYKQ</sequence>
<dbReference type="InterPro" id="IPR036890">
    <property type="entry name" value="HATPase_C_sf"/>
</dbReference>
<proteinExistence type="predicted"/>
<dbReference type="InterPro" id="IPR015943">
    <property type="entry name" value="WD40/YVTN_repeat-like_dom_sf"/>
</dbReference>